<keyword evidence="1" id="KW-1133">Transmembrane helix</keyword>
<reference evidence="2 3" key="1">
    <citation type="journal article" date="2020" name="ISME J.">
        <title>Comparative genomics reveals insights into cyanobacterial evolution and habitat adaptation.</title>
        <authorList>
            <person name="Chen M.Y."/>
            <person name="Teng W.K."/>
            <person name="Zhao L."/>
            <person name="Hu C.X."/>
            <person name="Zhou Y.K."/>
            <person name="Han B.P."/>
            <person name="Song L.R."/>
            <person name="Shu W.S."/>
        </authorList>
    </citation>
    <scope>NUCLEOTIDE SEQUENCE [LARGE SCALE GENOMIC DNA]</scope>
    <source>
        <strain evidence="2 3">FACHB-159</strain>
    </source>
</reference>
<dbReference type="Gene3D" id="3.40.190.10">
    <property type="entry name" value="Periplasmic binding protein-like II"/>
    <property type="match status" value="2"/>
</dbReference>
<gene>
    <name evidence="2" type="ORF">H6H03_34780</name>
</gene>
<dbReference type="SUPFAM" id="SSF53850">
    <property type="entry name" value="Periplasmic binding protein-like II"/>
    <property type="match status" value="1"/>
</dbReference>
<dbReference type="Proteomes" id="UP000637383">
    <property type="component" value="Unassembled WGS sequence"/>
</dbReference>
<dbReference type="EMBL" id="JACJTU010000064">
    <property type="protein sequence ID" value="MBD2738975.1"/>
    <property type="molecule type" value="Genomic_DNA"/>
</dbReference>
<keyword evidence="3" id="KW-1185">Reference proteome</keyword>
<sequence>MKINKAILGVAILGIALTGYLSTSFFSYLQKPKLSQNSLSIGTLGNQKYQQSLIKYLQDELSPNSFIDFVLKKPIDVRIDGNEELSYQEAKNLLVQKKWDIAFTLSPMLSVVAKDNKYEYAARMFPDRPPYYQSGIYVRSNSTIYSLNDLKPKTVIALGAFNSASSFYMPVYDLFGKILTVDMGHRGGDIKKMVKAGEVDVGAGAIGDTIDPKDPEIRIIHQSRNIPSAGVYLSPNLTQQDRNTIIKLLLNAPKAIKKQSNYDADKEPDYSAFLGIVRRTEQVLSCSNFQKNPISLFCQSPQLDVFPANPTNTVIGRISGWKAINEKVVWLNLVSSSDKQIYNVEVTQQIINQIPGITNIVEINNRKVQINSQPKKLSDASWIIKISQANQLVLLN</sequence>
<feature type="transmembrane region" description="Helical" evidence="1">
    <location>
        <begin position="7"/>
        <end position="29"/>
    </location>
</feature>
<dbReference type="RefSeq" id="WP_190959487.1">
    <property type="nucleotide sequence ID" value="NZ_JACJTU010000064.1"/>
</dbReference>
<name>A0ABR8KLC3_9NOSO</name>
<keyword evidence="1" id="KW-0812">Transmembrane</keyword>
<proteinExistence type="predicted"/>
<comment type="caution">
    <text evidence="2">The sequence shown here is derived from an EMBL/GenBank/DDBJ whole genome shotgun (WGS) entry which is preliminary data.</text>
</comment>
<protein>
    <submittedName>
        <fullName evidence="2">PhnD/SsuA/transferrin family substrate-binding protein</fullName>
    </submittedName>
</protein>
<organism evidence="2 3">
    <name type="scientific">Nostoc paludosum FACHB-159</name>
    <dbReference type="NCBI Taxonomy" id="2692908"/>
    <lineage>
        <taxon>Bacteria</taxon>
        <taxon>Bacillati</taxon>
        <taxon>Cyanobacteriota</taxon>
        <taxon>Cyanophyceae</taxon>
        <taxon>Nostocales</taxon>
        <taxon>Nostocaceae</taxon>
        <taxon>Nostoc</taxon>
    </lineage>
</organism>
<evidence type="ECO:0000313" key="3">
    <source>
        <dbReference type="Proteomes" id="UP000637383"/>
    </source>
</evidence>
<evidence type="ECO:0000313" key="2">
    <source>
        <dbReference type="EMBL" id="MBD2738975.1"/>
    </source>
</evidence>
<evidence type="ECO:0000256" key="1">
    <source>
        <dbReference type="SAM" id="Phobius"/>
    </source>
</evidence>
<accession>A0ABR8KLC3</accession>
<dbReference type="Pfam" id="PF12974">
    <property type="entry name" value="Phosphonate-bd"/>
    <property type="match status" value="1"/>
</dbReference>
<keyword evidence="1" id="KW-0472">Membrane</keyword>